<keyword evidence="3" id="KW-0809">Transit peptide</keyword>
<dbReference type="GO" id="GO:0003676">
    <property type="term" value="F:nucleic acid binding"/>
    <property type="evidence" value="ECO:0007669"/>
    <property type="project" value="InterPro"/>
</dbReference>
<keyword evidence="2" id="KW-0804">Transcription</keyword>
<dbReference type="Gene3D" id="1.25.70.10">
    <property type="entry name" value="Transcription termination factor 3, mitochondrial"/>
    <property type="match status" value="2"/>
</dbReference>
<accession>A0AAV3Q7Y5</accession>
<comment type="caution">
    <text evidence="4">The sequence shown here is derived from an EMBL/GenBank/DDBJ whole genome shotgun (WGS) entry which is preliminary data.</text>
</comment>
<evidence type="ECO:0000313" key="4">
    <source>
        <dbReference type="EMBL" id="GAA0159879.1"/>
    </source>
</evidence>
<keyword evidence="5" id="KW-1185">Reference proteome</keyword>
<evidence type="ECO:0000256" key="3">
    <source>
        <dbReference type="ARBA" id="ARBA00022946"/>
    </source>
</evidence>
<dbReference type="PANTHER" id="PTHR13068:SF166">
    <property type="entry name" value="TRANSCRIPTION TERMINATION FACTOR MTERF15, MITOCHONDRIAL-LIKE"/>
    <property type="match status" value="1"/>
</dbReference>
<dbReference type="PANTHER" id="PTHR13068">
    <property type="entry name" value="CGI-12 PROTEIN-RELATED"/>
    <property type="match status" value="1"/>
</dbReference>
<dbReference type="FunFam" id="1.25.70.10:FF:000001">
    <property type="entry name" value="Mitochondrial transcription termination factor-like"/>
    <property type="match status" value="1"/>
</dbReference>
<proteinExistence type="inferred from homology"/>
<gene>
    <name evidence="4" type="ORF">LIER_16559</name>
</gene>
<organism evidence="4 5">
    <name type="scientific">Lithospermum erythrorhizon</name>
    <name type="common">Purple gromwell</name>
    <name type="synonym">Lithospermum officinale var. erythrorhizon</name>
    <dbReference type="NCBI Taxonomy" id="34254"/>
    <lineage>
        <taxon>Eukaryota</taxon>
        <taxon>Viridiplantae</taxon>
        <taxon>Streptophyta</taxon>
        <taxon>Embryophyta</taxon>
        <taxon>Tracheophyta</taxon>
        <taxon>Spermatophyta</taxon>
        <taxon>Magnoliopsida</taxon>
        <taxon>eudicotyledons</taxon>
        <taxon>Gunneridae</taxon>
        <taxon>Pentapetalae</taxon>
        <taxon>asterids</taxon>
        <taxon>lamiids</taxon>
        <taxon>Boraginales</taxon>
        <taxon>Boraginaceae</taxon>
        <taxon>Boraginoideae</taxon>
        <taxon>Lithospermeae</taxon>
        <taxon>Lithospermum</taxon>
    </lineage>
</organism>
<reference evidence="4 5" key="1">
    <citation type="submission" date="2024-01" db="EMBL/GenBank/DDBJ databases">
        <title>The complete chloroplast genome sequence of Lithospermum erythrorhizon: insights into the phylogenetic relationship among Boraginaceae species and the maternal lineages of purple gromwells.</title>
        <authorList>
            <person name="Okada T."/>
            <person name="Watanabe K."/>
        </authorList>
    </citation>
    <scope>NUCLEOTIDE SEQUENCE [LARGE SCALE GENOMIC DNA]</scope>
</reference>
<dbReference type="InterPro" id="IPR038538">
    <property type="entry name" value="MTERF_sf"/>
</dbReference>
<comment type="similarity">
    <text evidence="1">Belongs to the mTERF family.</text>
</comment>
<dbReference type="GO" id="GO:0006353">
    <property type="term" value="P:DNA-templated transcription termination"/>
    <property type="evidence" value="ECO:0007669"/>
    <property type="project" value="UniProtKB-KW"/>
</dbReference>
<dbReference type="EMBL" id="BAABME010003717">
    <property type="protein sequence ID" value="GAA0159879.1"/>
    <property type="molecule type" value="Genomic_DNA"/>
</dbReference>
<evidence type="ECO:0000313" key="5">
    <source>
        <dbReference type="Proteomes" id="UP001454036"/>
    </source>
</evidence>
<name>A0AAV3Q7Y5_LITER</name>
<dbReference type="SMART" id="SM00733">
    <property type="entry name" value="Mterf"/>
    <property type="match status" value="5"/>
</dbReference>
<evidence type="ECO:0000256" key="1">
    <source>
        <dbReference type="ARBA" id="ARBA00007692"/>
    </source>
</evidence>
<dbReference type="Pfam" id="PF02536">
    <property type="entry name" value="mTERF"/>
    <property type="match status" value="2"/>
</dbReference>
<evidence type="ECO:0000256" key="2">
    <source>
        <dbReference type="ARBA" id="ARBA00022472"/>
    </source>
</evidence>
<dbReference type="AlphaFoldDB" id="A0AAV3Q7Y5"/>
<protein>
    <submittedName>
        <fullName evidence="4">Uncharacterized protein</fullName>
    </submittedName>
</protein>
<keyword evidence="2" id="KW-0805">Transcription regulation</keyword>
<keyword evidence="2" id="KW-0806">Transcription termination</keyword>
<sequence length="375" mass="42810">MLNFFITKSFIHIKGNAYIQLHKFYSSFDANKQSFMVSYLINSCGFAPEKALSASKRLSFNSPEKPNSVILFFKNQGLSDSEVIKVVKKYPKVLDLLPERNLLPKIEFLRSYCSSQEDLASVLVTFPNVLGRSLKKQIIPSFEFLVNLFGSSENSITVLKRCPALLMHRRLVAPNVDILLEAGVPKENITGFLKLYPAKILQRSERYKVLVDRVREIGIHPTKFSFLIGVMVMSQLSKLSWERKIELFKSWGCSEEEVLTAFKIHPWCMMASVGKIEAILKFLVNEMGWETLIIMKTPLVLTFSLKGRIIPRCSVLHVLMSEGLIKDAPSLLSVLMMPEIKFLSTYVKHHEKGDQELLKLYNEKVNQASLEVRRG</sequence>
<dbReference type="InterPro" id="IPR003690">
    <property type="entry name" value="MTERF"/>
</dbReference>
<dbReference type="Proteomes" id="UP001454036">
    <property type="component" value="Unassembled WGS sequence"/>
</dbReference>